<evidence type="ECO:0000313" key="2">
    <source>
        <dbReference type="Proteomes" id="UP000244924"/>
    </source>
</evidence>
<reference evidence="1 2" key="1">
    <citation type="submission" date="2018-03" db="EMBL/GenBank/DDBJ databases">
        <authorList>
            <person name="Keele B.F."/>
        </authorList>
    </citation>
    <scope>NUCLEOTIDE SEQUENCE [LARGE SCALE GENOMIC DNA]</scope>
    <source>
        <strain evidence="1 2">CECT 8626</strain>
    </source>
</reference>
<proteinExistence type="predicted"/>
<dbReference type="Pfam" id="PF02620">
    <property type="entry name" value="YceD"/>
    <property type="match status" value="1"/>
</dbReference>
<dbReference type="OrthoDB" id="8443793at2"/>
<keyword evidence="2" id="KW-1185">Reference proteome</keyword>
<dbReference type="RefSeq" id="WP_108852660.1">
    <property type="nucleotide sequence ID" value="NZ_OMOQ01000001.1"/>
</dbReference>
<protein>
    <recommendedName>
        <fullName evidence="3">DUF177 domain-containing protein</fullName>
    </recommendedName>
</protein>
<evidence type="ECO:0008006" key="3">
    <source>
        <dbReference type="Google" id="ProtNLM"/>
    </source>
</evidence>
<evidence type="ECO:0000313" key="1">
    <source>
        <dbReference type="EMBL" id="SPH18320.1"/>
    </source>
</evidence>
<dbReference type="InterPro" id="IPR003772">
    <property type="entry name" value="YceD"/>
</dbReference>
<organism evidence="1 2">
    <name type="scientific">Albidovulum aquaemixtae</name>
    <dbReference type="NCBI Taxonomy" id="1542388"/>
    <lineage>
        <taxon>Bacteria</taxon>
        <taxon>Pseudomonadati</taxon>
        <taxon>Pseudomonadota</taxon>
        <taxon>Alphaproteobacteria</taxon>
        <taxon>Rhodobacterales</taxon>
        <taxon>Paracoccaceae</taxon>
        <taxon>Albidovulum</taxon>
    </lineage>
</organism>
<dbReference type="Proteomes" id="UP000244924">
    <property type="component" value="Unassembled WGS sequence"/>
</dbReference>
<sequence>MTSVDPIFTHPFRVADLAQRRPSRFNISPDEAARRRIADALGLVALDGLSFKGELMPDGRKDWILEAWLTARVTQPCVITLAPVSTEISEDVRRRYLMDMPEPEGDEVEMPEDDSAEALTDVIDAGAVLIEALTLALPPYPRAEGAELGAAQFAEPGTAPLQDEALRPFSGLADLMSKGKTEE</sequence>
<accession>A0A2R8B703</accession>
<name>A0A2R8B703_9RHOB</name>
<dbReference type="AlphaFoldDB" id="A0A2R8B703"/>
<dbReference type="EMBL" id="OMOQ01000001">
    <property type="protein sequence ID" value="SPH18320.1"/>
    <property type="molecule type" value="Genomic_DNA"/>
</dbReference>
<gene>
    <name evidence="1" type="ORF">DEA8626_01856</name>
</gene>